<dbReference type="Proteomes" id="UP000828048">
    <property type="component" value="Chromosome 6"/>
</dbReference>
<evidence type="ECO:0000313" key="2">
    <source>
        <dbReference type="Proteomes" id="UP000828048"/>
    </source>
</evidence>
<accession>A0ACB7XDB7</accession>
<protein>
    <submittedName>
        <fullName evidence="1">Uncharacterized protein</fullName>
    </submittedName>
</protein>
<evidence type="ECO:0000313" key="1">
    <source>
        <dbReference type="EMBL" id="KAH7838782.1"/>
    </source>
</evidence>
<proteinExistence type="predicted"/>
<gene>
    <name evidence="1" type="ORF">Vadar_031143</name>
</gene>
<reference evidence="1 2" key="1">
    <citation type="journal article" date="2021" name="Hortic Res">
        <title>High-quality reference genome and annotation aids understanding of berry development for evergreen blueberry (Vaccinium darrowii).</title>
        <authorList>
            <person name="Yu J."/>
            <person name="Hulse-Kemp A.M."/>
            <person name="Babiker E."/>
            <person name="Staton M."/>
        </authorList>
    </citation>
    <scope>NUCLEOTIDE SEQUENCE [LARGE SCALE GENOMIC DNA]</scope>
    <source>
        <strain evidence="2">cv. NJ 8807/NJ 8810</strain>
        <tissue evidence="1">Young leaf</tissue>
    </source>
</reference>
<sequence>MTDSSSLKQEEDEDQQHHHNTQDHQNQQRLCDFCGETTALLYCRADSAKLCLSCDKQVHSTNQLFTKHSRTLLCDSCDSTPASILCSTHSSVLCQNCDWETHNQGNNHERRPLEGFTGCPSVSELLTILGFQDLTKKALLCGGDDDYLVGSGYGDFGSDGYSDYLVWDTPSIVSMDDLIASNSSEHSFQAMGVPPLPKNRKAACGQYKEEILSQLREMAKSEPGFSDCQGDIEPFMQFQSLVPEQDLQPGDRYDDFDRGSEQATVPNYKVGAFQWGISNVDLANRGFPSTLVGSCNEESCLVPDKDLDIGGIGSHSNCGHEGQSLHCVGTKTIHVAPKEVVRELTSQERDTAISRYKEKKKNRRYEKHIRYESRKVRAETRTRIKGRFAKMDQ</sequence>
<keyword evidence="2" id="KW-1185">Reference proteome</keyword>
<organism evidence="1 2">
    <name type="scientific">Vaccinium darrowii</name>
    <dbReference type="NCBI Taxonomy" id="229202"/>
    <lineage>
        <taxon>Eukaryota</taxon>
        <taxon>Viridiplantae</taxon>
        <taxon>Streptophyta</taxon>
        <taxon>Embryophyta</taxon>
        <taxon>Tracheophyta</taxon>
        <taxon>Spermatophyta</taxon>
        <taxon>Magnoliopsida</taxon>
        <taxon>eudicotyledons</taxon>
        <taxon>Gunneridae</taxon>
        <taxon>Pentapetalae</taxon>
        <taxon>asterids</taxon>
        <taxon>Ericales</taxon>
        <taxon>Ericaceae</taxon>
        <taxon>Vaccinioideae</taxon>
        <taxon>Vaccinieae</taxon>
        <taxon>Vaccinium</taxon>
    </lineage>
</organism>
<comment type="caution">
    <text evidence="1">The sequence shown here is derived from an EMBL/GenBank/DDBJ whole genome shotgun (WGS) entry which is preliminary data.</text>
</comment>
<name>A0ACB7XDB7_9ERIC</name>
<dbReference type="EMBL" id="CM037156">
    <property type="protein sequence ID" value="KAH7838782.1"/>
    <property type="molecule type" value="Genomic_DNA"/>
</dbReference>